<comment type="caution">
    <text evidence="1">The sequence shown here is derived from an EMBL/GenBank/DDBJ whole genome shotgun (WGS) entry which is preliminary data.</text>
</comment>
<gene>
    <name evidence="1" type="ORF">ACFQ1S_01485</name>
</gene>
<evidence type="ECO:0000313" key="2">
    <source>
        <dbReference type="Proteomes" id="UP001597045"/>
    </source>
</evidence>
<dbReference type="EMBL" id="JBHTIS010000040">
    <property type="protein sequence ID" value="MFD1044356.1"/>
    <property type="molecule type" value="Genomic_DNA"/>
</dbReference>
<evidence type="ECO:0000313" key="1">
    <source>
        <dbReference type="EMBL" id="MFD1044356.1"/>
    </source>
</evidence>
<accession>A0ABW3M107</accession>
<proteinExistence type="predicted"/>
<sequence length="58" mass="6398">MSVSDEDGPGASFHEISWADFDATARGGGGARIVHQLRRAERSRRLLLLLGIYETARK</sequence>
<dbReference type="Proteomes" id="UP001597045">
    <property type="component" value="Unassembled WGS sequence"/>
</dbReference>
<protein>
    <submittedName>
        <fullName evidence="1">Uncharacterized protein</fullName>
    </submittedName>
</protein>
<organism evidence="1 2">
    <name type="scientific">Kibdelosporangium lantanae</name>
    <dbReference type="NCBI Taxonomy" id="1497396"/>
    <lineage>
        <taxon>Bacteria</taxon>
        <taxon>Bacillati</taxon>
        <taxon>Actinomycetota</taxon>
        <taxon>Actinomycetes</taxon>
        <taxon>Pseudonocardiales</taxon>
        <taxon>Pseudonocardiaceae</taxon>
        <taxon>Kibdelosporangium</taxon>
    </lineage>
</organism>
<reference evidence="2" key="1">
    <citation type="journal article" date="2019" name="Int. J. Syst. Evol. Microbiol.">
        <title>The Global Catalogue of Microorganisms (GCM) 10K type strain sequencing project: providing services to taxonomists for standard genome sequencing and annotation.</title>
        <authorList>
            <consortium name="The Broad Institute Genomics Platform"/>
            <consortium name="The Broad Institute Genome Sequencing Center for Infectious Disease"/>
            <person name="Wu L."/>
            <person name="Ma J."/>
        </authorList>
    </citation>
    <scope>NUCLEOTIDE SEQUENCE [LARGE SCALE GENOMIC DNA]</scope>
    <source>
        <strain evidence="2">JCM 31486</strain>
    </source>
</reference>
<keyword evidence="2" id="KW-1185">Reference proteome</keyword>
<name>A0ABW3M107_9PSEU</name>